<dbReference type="AlphaFoldDB" id="A0A645E7Q3"/>
<reference evidence="1" key="1">
    <citation type="submission" date="2019-08" db="EMBL/GenBank/DDBJ databases">
        <authorList>
            <person name="Kucharzyk K."/>
            <person name="Murdoch R.W."/>
            <person name="Higgins S."/>
            <person name="Loffler F."/>
        </authorList>
    </citation>
    <scope>NUCLEOTIDE SEQUENCE</scope>
</reference>
<sequence>MNVNSMVISALTSLGFPVAANAYNGTDDEYIVFNYADERPALRADDMDLLDETTIQVHYFTRGNPQTNKKIIRRLLRTAGFTIQSTQEMYESDTKYFHVVVYAWIEGVIDD</sequence>
<protein>
    <submittedName>
        <fullName evidence="1">Uncharacterized protein</fullName>
    </submittedName>
</protein>
<dbReference type="EMBL" id="VSSQ01043785">
    <property type="protein sequence ID" value="MPM97515.1"/>
    <property type="molecule type" value="Genomic_DNA"/>
</dbReference>
<organism evidence="1">
    <name type="scientific">bioreactor metagenome</name>
    <dbReference type="NCBI Taxonomy" id="1076179"/>
    <lineage>
        <taxon>unclassified sequences</taxon>
        <taxon>metagenomes</taxon>
        <taxon>ecological metagenomes</taxon>
    </lineage>
</organism>
<accession>A0A645E7Q3</accession>
<proteinExistence type="predicted"/>
<evidence type="ECO:0000313" key="1">
    <source>
        <dbReference type="EMBL" id="MPM97515.1"/>
    </source>
</evidence>
<gene>
    <name evidence="1" type="ORF">SDC9_144688</name>
</gene>
<comment type="caution">
    <text evidence="1">The sequence shown here is derived from an EMBL/GenBank/DDBJ whole genome shotgun (WGS) entry which is preliminary data.</text>
</comment>
<name>A0A645E7Q3_9ZZZZ</name>